<comment type="subcellular location">
    <subcellularLocation>
        <location evidence="5">Cytoplasm</location>
    </subcellularLocation>
</comment>
<dbReference type="SUPFAM" id="SSF54285">
    <property type="entry name" value="MoaD/ThiS"/>
    <property type="match status" value="1"/>
</dbReference>
<dbReference type="InterPro" id="IPR003749">
    <property type="entry name" value="ThiS/MoaD-like"/>
</dbReference>
<evidence type="ECO:0000256" key="1">
    <source>
        <dbReference type="ARBA" id="ARBA00022490"/>
    </source>
</evidence>
<dbReference type="Gene3D" id="3.10.20.30">
    <property type="match status" value="1"/>
</dbReference>
<keyword evidence="2 5" id="KW-0597">Phosphoprotein</keyword>
<dbReference type="Proteomes" id="UP001556367">
    <property type="component" value="Unassembled WGS sequence"/>
</dbReference>
<evidence type="ECO:0000256" key="2">
    <source>
        <dbReference type="ARBA" id="ARBA00022553"/>
    </source>
</evidence>
<protein>
    <recommendedName>
        <fullName evidence="5">Molybdopterin synthase sulfur carrier subunit</fullName>
    </recommendedName>
    <alternativeName>
        <fullName evidence="5">Molybdenum cofactor synthesis protein 2 small subunit</fullName>
    </alternativeName>
    <alternativeName>
        <fullName evidence="5">Molybdenum cofactor synthesis protein 2A</fullName>
        <shortName evidence="5">MOCS2A</shortName>
    </alternativeName>
    <alternativeName>
        <fullName evidence="5">Sulfur carrier protein MOCS2A</fullName>
    </alternativeName>
</protein>
<comment type="function">
    <text evidence="5">Acts as a sulfur carrier required for molybdopterin biosynthesis. Component of the molybdopterin synthase complex that catalyzes the conversion of precursor Z into molybdopterin by mediating the incorporation of 2 sulfur atoms into precursor Z to generate a dithiolene group. In the complex, serves as sulfur donor by being thiocarboxylated (-COSH) at its C-terminus by UBA4. After interaction with MOCS2B, the sulfur is then transferred to precursor Z to form molybdopterin.</text>
</comment>
<sequence length="127" mass="14037">MARAATRSFIKWALSVDRVHDCDHIRHILQAPSNFMAVTHHFEITVLYFAAASTATQKTTEQIRIPDNGLRLSELGNLLISQYPETNLRDVLQSSQWSVDAEMVDDLDSVVLKGGEEVAVICPVSGG</sequence>
<evidence type="ECO:0000313" key="6">
    <source>
        <dbReference type="EMBL" id="KAL0954781.1"/>
    </source>
</evidence>
<comment type="subunit">
    <text evidence="5">Heterotetramer; composed of 2 small (MOCS2A) and 2 large (MOCS2B) subunits.</text>
</comment>
<proteinExistence type="inferred from homology"/>
<comment type="caution">
    <text evidence="6">The sequence shown here is derived from an EMBL/GenBank/DDBJ whole genome shotgun (WGS) entry which is preliminary data.</text>
</comment>
<evidence type="ECO:0000256" key="3">
    <source>
        <dbReference type="ARBA" id="ARBA00022741"/>
    </source>
</evidence>
<keyword evidence="4 5" id="KW-0501">Molybdenum cofactor biosynthesis</keyword>
<feature type="modified residue" description="1-thioglycine; alternate" evidence="5">
    <location>
        <position position="127"/>
    </location>
</feature>
<comment type="pathway">
    <text evidence="5">Cofactor biosynthesis; molybdopterin biosynthesis.</text>
</comment>
<organism evidence="6 7">
    <name type="scientific">Hohenbuehelia grisea</name>
    <dbReference type="NCBI Taxonomy" id="104357"/>
    <lineage>
        <taxon>Eukaryota</taxon>
        <taxon>Fungi</taxon>
        <taxon>Dikarya</taxon>
        <taxon>Basidiomycota</taxon>
        <taxon>Agaricomycotina</taxon>
        <taxon>Agaricomycetes</taxon>
        <taxon>Agaricomycetidae</taxon>
        <taxon>Agaricales</taxon>
        <taxon>Pleurotineae</taxon>
        <taxon>Pleurotaceae</taxon>
        <taxon>Hohenbuehelia</taxon>
    </lineage>
</organism>
<dbReference type="CDD" id="cd00754">
    <property type="entry name" value="Ubl_MoaD"/>
    <property type="match status" value="1"/>
</dbReference>
<dbReference type="HAMAP" id="MF_03051">
    <property type="entry name" value="MOCS2A"/>
    <property type="match status" value="1"/>
</dbReference>
<dbReference type="EMBL" id="JASNQZ010000007">
    <property type="protein sequence ID" value="KAL0954781.1"/>
    <property type="molecule type" value="Genomic_DNA"/>
</dbReference>
<keyword evidence="3 5" id="KW-0547">Nucleotide-binding</keyword>
<gene>
    <name evidence="6" type="ORF">HGRIS_003731</name>
</gene>
<name>A0ABR3JGE4_9AGAR</name>
<dbReference type="InterPro" id="IPR016155">
    <property type="entry name" value="Mopterin_synth/thiamin_S_b"/>
</dbReference>
<comment type="PTM">
    <text evidence="5">C-terminal thiocarboxylation occurs in 2 steps, it is first acyl-adenylated (-COAMP) via the hesA/moeB/thiF part of UBA4, then thiocarboxylated (-COSH) via the rhodanese domain of UBA4.</text>
</comment>
<reference evidence="7" key="1">
    <citation type="submission" date="2024-06" db="EMBL/GenBank/DDBJ databases">
        <title>Multi-omics analyses provide insights into the biosynthesis of the anticancer antibiotic pleurotin in Hohenbuehelia grisea.</title>
        <authorList>
            <person name="Weaver J.A."/>
            <person name="Alberti F."/>
        </authorList>
    </citation>
    <scope>NUCLEOTIDE SEQUENCE [LARGE SCALE GENOMIC DNA]</scope>
    <source>
        <strain evidence="7">T-177</strain>
    </source>
</reference>
<dbReference type="InterPro" id="IPR012675">
    <property type="entry name" value="Beta-grasp_dom_sf"/>
</dbReference>
<dbReference type="Pfam" id="PF02597">
    <property type="entry name" value="ThiS"/>
    <property type="match status" value="1"/>
</dbReference>
<evidence type="ECO:0000313" key="7">
    <source>
        <dbReference type="Proteomes" id="UP001556367"/>
    </source>
</evidence>
<feature type="modified residue" description="Glycyl adenylate; alternate" evidence="5">
    <location>
        <position position="127"/>
    </location>
</feature>
<keyword evidence="7" id="KW-1185">Reference proteome</keyword>
<dbReference type="PANTHER" id="PTHR33359">
    <property type="entry name" value="MOLYBDOPTERIN SYNTHASE SULFUR CARRIER SUBUNIT"/>
    <property type="match status" value="1"/>
</dbReference>
<comment type="similarity">
    <text evidence="5">Belongs to the MoaD family. MOCS2A subfamily.</text>
</comment>
<keyword evidence="1 5" id="KW-0963">Cytoplasm</keyword>
<dbReference type="InterPro" id="IPR028887">
    <property type="entry name" value="MOCS2A_euk"/>
</dbReference>
<dbReference type="PANTHER" id="PTHR33359:SF1">
    <property type="entry name" value="MOLYBDOPTERIN SYNTHASE SULFUR CARRIER SUBUNIT"/>
    <property type="match status" value="1"/>
</dbReference>
<accession>A0ABR3JGE4</accession>
<dbReference type="InterPro" id="IPR044672">
    <property type="entry name" value="MOCS2A"/>
</dbReference>
<evidence type="ECO:0000256" key="4">
    <source>
        <dbReference type="ARBA" id="ARBA00023150"/>
    </source>
</evidence>
<evidence type="ECO:0000256" key="5">
    <source>
        <dbReference type="HAMAP-Rule" id="MF_03051"/>
    </source>
</evidence>